<proteinExistence type="predicted"/>
<gene>
    <name evidence="2" type="ORF">QE404_000404</name>
</gene>
<dbReference type="EMBL" id="JAUTAL010000001">
    <property type="protein sequence ID" value="MDQ1095257.1"/>
    <property type="molecule type" value="Genomic_DNA"/>
</dbReference>
<feature type="transmembrane region" description="Helical" evidence="1">
    <location>
        <begin position="12"/>
        <end position="32"/>
    </location>
</feature>
<evidence type="ECO:0000313" key="2">
    <source>
        <dbReference type="EMBL" id="MDQ1095257.1"/>
    </source>
</evidence>
<evidence type="ECO:0000256" key="1">
    <source>
        <dbReference type="SAM" id="Phobius"/>
    </source>
</evidence>
<reference evidence="2 3" key="1">
    <citation type="submission" date="2023-07" db="EMBL/GenBank/DDBJ databases">
        <title>Functional and genomic diversity of the sorghum phyllosphere microbiome.</title>
        <authorList>
            <person name="Shade A."/>
        </authorList>
    </citation>
    <scope>NUCLEOTIDE SEQUENCE [LARGE SCALE GENOMIC DNA]</scope>
    <source>
        <strain evidence="2 3">SORGH_AS_1064</strain>
    </source>
</reference>
<keyword evidence="1" id="KW-0812">Transmembrane</keyword>
<keyword evidence="3" id="KW-1185">Reference proteome</keyword>
<feature type="transmembrane region" description="Helical" evidence="1">
    <location>
        <begin position="38"/>
        <end position="58"/>
    </location>
</feature>
<evidence type="ECO:0000313" key="3">
    <source>
        <dbReference type="Proteomes" id="UP001225072"/>
    </source>
</evidence>
<accession>A0ABU0TDV1</accession>
<organism evidence="2 3">
    <name type="scientific">Chryseobacterium camelliae</name>
    <dbReference type="NCBI Taxonomy" id="1265445"/>
    <lineage>
        <taxon>Bacteria</taxon>
        <taxon>Pseudomonadati</taxon>
        <taxon>Bacteroidota</taxon>
        <taxon>Flavobacteriia</taxon>
        <taxon>Flavobacteriales</taxon>
        <taxon>Weeksellaceae</taxon>
        <taxon>Chryseobacterium group</taxon>
        <taxon>Chryseobacterium</taxon>
    </lineage>
</organism>
<dbReference type="Proteomes" id="UP001225072">
    <property type="component" value="Unassembled WGS sequence"/>
</dbReference>
<evidence type="ECO:0008006" key="4">
    <source>
        <dbReference type="Google" id="ProtNLM"/>
    </source>
</evidence>
<sequence>MKIDNKRFINRYLFLINIGLLLCISLTPIIFLLCQIRISLFIFIAILLLIFLQLFLIWDLRYVEVINSSMFLSIRKYHPFKKMDWKKQLELPFSDIIRMKFTGNQFNRKLTIILQRPANRKKIIKLGMSGLSNIDIEKFTSSVDMSLNDRK</sequence>
<name>A0ABU0TDV1_9FLAO</name>
<keyword evidence="1" id="KW-0472">Membrane</keyword>
<protein>
    <recommendedName>
        <fullName evidence="4">PH domain-containing protein</fullName>
    </recommendedName>
</protein>
<comment type="caution">
    <text evidence="2">The sequence shown here is derived from an EMBL/GenBank/DDBJ whole genome shotgun (WGS) entry which is preliminary data.</text>
</comment>
<keyword evidence="1" id="KW-1133">Transmembrane helix</keyword>